<sequence length="140" mass="15588">MDGRKHGPSPRPRDEPIPVFTATKSFDPSMYHKYPTLKGCLHTGDYIYVCFSVQGYIDKRQTPNVQKVKFNVLFAVLLARPGSNNADSDGLGPVCDDMKDETPVGVTANHPMKDLRPNFLQPDEVADSDDEEFPNTAQAF</sequence>
<keyword evidence="3" id="KW-1185">Reference proteome</keyword>
<evidence type="ECO:0000313" key="2">
    <source>
        <dbReference type="EMBL" id="KIY68584.1"/>
    </source>
</evidence>
<reference evidence="2 3" key="1">
    <citation type="journal article" date="2015" name="Fungal Genet. Biol.">
        <title>Evolution of novel wood decay mechanisms in Agaricales revealed by the genome sequences of Fistulina hepatica and Cylindrobasidium torrendii.</title>
        <authorList>
            <person name="Floudas D."/>
            <person name="Held B.W."/>
            <person name="Riley R."/>
            <person name="Nagy L.G."/>
            <person name="Koehler G."/>
            <person name="Ransdell A.S."/>
            <person name="Younus H."/>
            <person name="Chow J."/>
            <person name="Chiniquy J."/>
            <person name="Lipzen A."/>
            <person name="Tritt A."/>
            <person name="Sun H."/>
            <person name="Haridas S."/>
            <person name="LaButti K."/>
            <person name="Ohm R.A."/>
            <person name="Kues U."/>
            <person name="Blanchette R.A."/>
            <person name="Grigoriev I.V."/>
            <person name="Minto R.E."/>
            <person name="Hibbett D.S."/>
        </authorList>
    </citation>
    <scope>NUCLEOTIDE SEQUENCE [LARGE SCALE GENOMIC DNA]</scope>
    <source>
        <strain evidence="2 3">FP15055 ss-10</strain>
    </source>
</reference>
<gene>
    <name evidence="2" type="ORF">CYLTODRAFT_443215</name>
</gene>
<dbReference type="AlphaFoldDB" id="A0A0D7BEL5"/>
<dbReference type="OrthoDB" id="3049171at2759"/>
<dbReference type="Proteomes" id="UP000054007">
    <property type="component" value="Unassembled WGS sequence"/>
</dbReference>
<feature type="region of interest" description="Disordered" evidence="1">
    <location>
        <begin position="86"/>
        <end position="140"/>
    </location>
</feature>
<organism evidence="2 3">
    <name type="scientific">Cylindrobasidium torrendii FP15055 ss-10</name>
    <dbReference type="NCBI Taxonomy" id="1314674"/>
    <lineage>
        <taxon>Eukaryota</taxon>
        <taxon>Fungi</taxon>
        <taxon>Dikarya</taxon>
        <taxon>Basidiomycota</taxon>
        <taxon>Agaricomycotina</taxon>
        <taxon>Agaricomycetes</taxon>
        <taxon>Agaricomycetidae</taxon>
        <taxon>Agaricales</taxon>
        <taxon>Marasmiineae</taxon>
        <taxon>Physalacriaceae</taxon>
        <taxon>Cylindrobasidium</taxon>
    </lineage>
</organism>
<evidence type="ECO:0000256" key="1">
    <source>
        <dbReference type="SAM" id="MobiDB-lite"/>
    </source>
</evidence>
<feature type="compositionally biased region" description="Acidic residues" evidence="1">
    <location>
        <begin position="124"/>
        <end position="133"/>
    </location>
</feature>
<accession>A0A0D7BEL5</accession>
<protein>
    <submittedName>
        <fullName evidence="2">Uncharacterized protein</fullName>
    </submittedName>
</protein>
<evidence type="ECO:0000313" key="3">
    <source>
        <dbReference type="Proteomes" id="UP000054007"/>
    </source>
</evidence>
<proteinExistence type="predicted"/>
<name>A0A0D7BEL5_9AGAR</name>
<dbReference type="EMBL" id="KN880499">
    <property type="protein sequence ID" value="KIY68584.1"/>
    <property type="molecule type" value="Genomic_DNA"/>
</dbReference>